<feature type="region of interest" description="Disordered" evidence="1">
    <location>
        <begin position="130"/>
        <end position="167"/>
    </location>
</feature>
<evidence type="ECO:0008006" key="4">
    <source>
        <dbReference type="Google" id="ProtNLM"/>
    </source>
</evidence>
<name>A0ABV7SSG8_9SPHN</name>
<dbReference type="EMBL" id="JBHRXP010000001">
    <property type="protein sequence ID" value="MFC3579146.1"/>
    <property type="molecule type" value="Genomic_DNA"/>
</dbReference>
<proteinExistence type="predicted"/>
<gene>
    <name evidence="2" type="ORF">ACFONA_03125</name>
</gene>
<dbReference type="RefSeq" id="WP_261295900.1">
    <property type="nucleotide sequence ID" value="NZ_JANQBK010000023.1"/>
</dbReference>
<organism evidence="2 3">
    <name type="scientific">Sphingomonas hylomeconis</name>
    <dbReference type="NCBI Taxonomy" id="1395958"/>
    <lineage>
        <taxon>Bacteria</taxon>
        <taxon>Pseudomonadati</taxon>
        <taxon>Pseudomonadota</taxon>
        <taxon>Alphaproteobacteria</taxon>
        <taxon>Sphingomonadales</taxon>
        <taxon>Sphingomonadaceae</taxon>
        <taxon>Sphingomonas</taxon>
    </lineage>
</organism>
<dbReference type="Proteomes" id="UP001595713">
    <property type="component" value="Unassembled WGS sequence"/>
</dbReference>
<evidence type="ECO:0000313" key="2">
    <source>
        <dbReference type="EMBL" id="MFC3579146.1"/>
    </source>
</evidence>
<reference evidence="3" key="1">
    <citation type="journal article" date="2019" name="Int. J. Syst. Evol. Microbiol.">
        <title>The Global Catalogue of Microorganisms (GCM) 10K type strain sequencing project: providing services to taxonomists for standard genome sequencing and annotation.</title>
        <authorList>
            <consortium name="The Broad Institute Genomics Platform"/>
            <consortium name="The Broad Institute Genome Sequencing Center for Infectious Disease"/>
            <person name="Wu L."/>
            <person name="Ma J."/>
        </authorList>
    </citation>
    <scope>NUCLEOTIDE SEQUENCE [LARGE SCALE GENOMIC DNA]</scope>
    <source>
        <strain evidence="3">KCTC 42739</strain>
    </source>
</reference>
<accession>A0ABV7SSG8</accession>
<evidence type="ECO:0000256" key="1">
    <source>
        <dbReference type="SAM" id="MobiDB-lite"/>
    </source>
</evidence>
<evidence type="ECO:0000313" key="3">
    <source>
        <dbReference type="Proteomes" id="UP001595713"/>
    </source>
</evidence>
<protein>
    <recommendedName>
        <fullName evidence="4">Biopolymer transporter ExbD</fullName>
    </recommendedName>
</protein>
<keyword evidence="3" id="KW-1185">Reference proteome</keyword>
<sequence length="167" mass="18124">MTATDASGFVKEMIAVCSSEDSDGSTGPLSPVGTRMLLLAIVFFALMSVPQQETETDDIVVVARSTKCLLKFADRELDKAEFKRRTAQWAAGRPVRVIARQSADRKCLAKIAFQLADRGVRRITFVEPSDATAPNSVGPWVSGDDPFAVDPRAAKRPIVADGDRRTP</sequence>
<comment type="caution">
    <text evidence="2">The sequence shown here is derived from an EMBL/GenBank/DDBJ whole genome shotgun (WGS) entry which is preliminary data.</text>
</comment>